<dbReference type="Gene3D" id="1.20.5.4130">
    <property type="match status" value="1"/>
</dbReference>
<evidence type="ECO:0000259" key="7">
    <source>
        <dbReference type="Pfam" id="PF00931"/>
    </source>
</evidence>
<evidence type="ECO:0000259" key="9">
    <source>
        <dbReference type="Pfam" id="PF25019"/>
    </source>
</evidence>
<evidence type="ECO:0000256" key="2">
    <source>
        <dbReference type="ARBA" id="ARBA00022614"/>
    </source>
</evidence>
<dbReference type="SUPFAM" id="SSF52540">
    <property type="entry name" value="P-loop containing nucleoside triphosphate hydrolases"/>
    <property type="match status" value="1"/>
</dbReference>
<dbReference type="InterPro" id="IPR002182">
    <property type="entry name" value="NB-ARC"/>
</dbReference>
<keyword evidence="2" id="KW-0433">Leucine-rich repeat</keyword>
<evidence type="ECO:0000256" key="5">
    <source>
        <dbReference type="ARBA" id="ARBA00022821"/>
    </source>
</evidence>
<gene>
    <name evidence="10" type="ordered locus">LOC_Os11g30050</name>
</gene>
<keyword evidence="4" id="KW-0547">Nucleotide-binding</keyword>
<accession>Q2R414</accession>
<dbReference type="Pfam" id="PF25019">
    <property type="entry name" value="LRR_R13L1-DRL21"/>
    <property type="match status" value="1"/>
</dbReference>
<reference evidence="10" key="2">
    <citation type="submission" date="2005-04" db="EMBL/GenBank/DDBJ databases">
        <authorList>
            <person name="Buell C.R."/>
            <person name="Wing R.A."/>
            <person name="McCombie W.A."/>
            <person name="Ouyang S."/>
        </authorList>
    </citation>
    <scope>NUCLEOTIDE SEQUENCE</scope>
</reference>
<dbReference type="InterPro" id="IPR032675">
    <property type="entry name" value="LRR_dom_sf"/>
</dbReference>
<dbReference type="Pfam" id="PF18052">
    <property type="entry name" value="Rx_N"/>
    <property type="match status" value="1"/>
</dbReference>
<dbReference type="Pfam" id="PF00931">
    <property type="entry name" value="NB-ARC"/>
    <property type="match status" value="1"/>
</dbReference>
<dbReference type="GO" id="GO:0051707">
    <property type="term" value="P:response to other organism"/>
    <property type="evidence" value="ECO:0007669"/>
    <property type="project" value="UniProtKB-ARBA"/>
</dbReference>
<reference evidence="10" key="1">
    <citation type="journal article" date="2005" name="BMC Biol.">
        <title>The sequence of rice chromosomes 11 and 12, rich in disease resistance genes and recent gene duplications.</title>
        <authorList>
            <consortium name="The rice chromosomes 11 and 12 sequencing consortia"/>
        </authorList>
    </citation>
    <scope>NUCLEOTIDE SEQUENCE [LARGE SCALE GENOMIC DNA]</scope>
</reference>
<comment type="similarity">
    <text evidence="1">Belongs to the disease resistance NB-LRR family.</text>
</comment>
<dbReference type="Gene3D" id="3.40.50.300">
    <property type="entry name" value="P-loop containing nucleotide triphosphate hydrolases"/>
    <property type="match status" value="1"/>
</dbReference>
<dbReference type="InterPro" id="IPR027417">
    <property type="entry name" value="P-loop_NTPase"/>
</dbReference>
<reference evidence="10" key="3">
    <citation type="submission" date="2006-01" db="EMBL/GenBank/DDBJ databases">
        <authorList>
            <person name="Buell R."/>
        </authorList>
    </citation>
    <scope>NUCLEOTIDE SEQUENCE</scope>
</reference>
<proteinExistence type="inferred from homology"/>
<evidence type="ECO:0000256" key="6">
    <source>
        <dbReference type="ARBA" id="ARBA00022840"/>
    </source>
</evidence>
<feature type="domain" description="R13L1/DRL21-like LRR repeat region" evidence="9">
    <location>
        <begin position="394"/>
        <end position="451"/>
    </location>
</feature>
<name>Q2R414_ORYSJ</name>
<evidence type="ECO:0000256" key="1">
    <source>
        <dbReference type="ARBA" id="ARBA00008894"/>
    </source>
</evidence>
<evidence type="ECO:0000256" key="3">
    <source>
        <dbReference type="ARBA" id="ARBA00022737"/>
    </source>
</evidence>
<feature type="domain" description="NB-ARC" evidence="7">
    <location>
        <begin position="158"/>
        <end position="273"/>
    </location>
</feature>
<evidence type="ECO:0000313" key="10">
    <source>
        <dbReference type="EMBL" id="ABA93740.1"/>
    </source>
</evidence>
<evidence type="ECO:0000256" key="4">
    <source>
        <dbReference type="ARBA" id="ARBA00022741"/>
    </source>
</evidence>
<dbReference type="EMBL" id="DP000010">
    <property type="protein sequence ID" value="ABA93740.1"/>
    <property type="molecule type" value="Genomic_DNA"/>
</dbReference>
<keyword evidence="6" id="KW-0067">ATP-binding</keyword>
<dbReference type="PANTHER" id="PTHR36766">
    <property type="entry name" value="PLANT BROAD-SPECTRUM MILDEW RESISTANCE PROTEIN RPW8"/>
    <property type="match status" value="1"/>
</dbReference>
<dbReference type="SUPFAM" id="SSF52058">
    <property type="entry name" value="L domain-like"/>
    <property type="match status" value="1"/>
</dbReference>
<dbReference type="InterPro" id="IPR056789">
    <property type="entry name" value="LRR_R13L1-DRL21"/>
</dbReference>
<keyword evidence="3" id="KW-0677">Repeat</keyword>
<sequence>MAELFASMSVKWALDKLSSLLPASLQVATAPSTTSEGLEDLRMLERTMRRIHATLHDAEEHWIIREESAKVRLTELKELAYDAEDVVDEYEYEANRVSTEVFERSLNTCNGKRKHRRLPTGGTPVCLGRPFLPACKYLFSSSDHMVNDEHYRIKPGVVPVPKYFDTKNITQKIISSLTKESSSLSELADLQEVLGKKLQGKSFLLVLDDVWTERRDTWELLCMPLFASSVCRIMVTTRNEAVAKLVQTMPFYYLDCLSSDDSWLLFQQAAFSVDQQDDTPADLDKIGKNIIVRNEFFRLEADDGCIEIPPNVRYLSIHCISREMSVASHSLRAIIVLNRASGYIENPEALLLGCEKLRALVFYEKEFFLSKALEGFMGSAKLLRHLHCECLLDNRLRKLIIQRYESSKYPSWLGEPSFSNLTTIKFLFCKSERLPTLGELPSLQFLHVREMMFLQHIRQEFCSHGHGFKGFPALKKLKFVQMPEWSEWSGVDDGAFPRLHRLSIRCADNILSLPVAPFLSLVSFQVTDCPNITAIPASPSLRQLHICRSLEPQGLPLLRKIKFSSDNLQYCHGLSGFTSLKELNITECPKLLQHSCIFWMM</sequence>
<dbReference type="Gene3D" id="3.80.10.10">
    <property type="entry name" value="Ribonuclease Inhibitor"/>
    <property type="match status" value="1"/>
</dbReference>
<keyword evidence="5" id="KW-0611">Plant defense</keyword>
<dbReference type="GO" id="GO:0006952">
    <property type="term" value="P:defense response"/>
    <property type="evidence" value="ECO:0007669"/>
    <property type="project" value="UniProtKB-KW"/>
</dbReference>
<dbReference type="AlphaFoldDB" id="Q2R414"/>
<dbReference type="GO" id="GO:0043531">
    <property type="term" value="F:ADP binding"/>
    <property type="evidence" value="ECO:0007669"/>
    <property type="project" value="InterPro"/>
</dbReference>
<feature type="domain" description="Disease resistance N-terminal" evidence="8">
    <location>
        <begin position="10"/>
        <end position="104"/>
    </location>
</feature>
<organism evidence="10">
    <name type="scientific">Oryza sativa subsp. japonica</name>
    <name type="common">Rice</name>
    <dbReference type="NCBI Taxonomy" id="39947"/>
    <lineage>
        <taxon>Eukaryota</taxon>
        <taxon>Viridiplantae</taxon>
        <taxon>Streptophyta</taxon>
        <taxon>Embryophyta</taxon>
        <taxon>Tracheophyta</taxon>
        <taxon>Spermatophyta</taxon>
        <taxon>Magnoliopsida</taxon>
        <taxon>Liliopsida</taxon>
        <taxon>Poales</taxon>
        <taxon>Poaceae</taxon>
        <taxon>BOP clade</taxon>
        <taxon>Oryzoideae</taxon>
        <taxon>Oryzeae</taxon>
        <taxon>Oryzinae</taxon>
        <taxon>Oryza</taxon>
        <taxon>Oryza sativa</taxon>
    </lineage>
</organism>
<evidence type="ECO:0000259" key="8">
    <source>
        <dbReference type="Pfam" id="PF18052"/>
    </source>
</evidence>
<dbReference type="InterPro" id="IPR041118">
    <property type="entry name" value="Rx_N"/>
</dbReference>
<dbReference type="GO" id="GO:0005524">
    <property type="term" value="F:ATP binding"/>
    <property type="evidence" value="ECO:0007669"/>
    <property type="project" value="UniProtKB-KW"/>
</dbReference>
<protein>
    <submittedName>
        <fullName evidence="10">NB-ARC domain containing protein</fullName>
    </submittedName>
</protein>
<dbReference type="PANTHER" id="PTHR36766:SF55">
    <property type="entry name" value="OS11G0492900 PROTEIN"/>
    <property type="match status" value="1"/>
</dbReference>